<name>A0A7T8JZ86_CALRO</name>
<evidence type="ECO:0000313" key="2">
    <source>
        <dbReference type="EMBL" id="QQP40722.1"/>
    </source>
</evidence>
<sequence>MSHEKKNRERIADQSGQKRDRGDCWLLSGYILQCFKGSKRWKLYCRTSSSGGANKKRTEDFMERSRRR</sequence>
<reference evidence="3" key="1">
    <citation type="submission" date="2021-01" db="EMBL/GenBank/DDBJ databases">
        <title>Caligus Genome Assembly.</title>
        <authorList>
            <person name="Gallardo-Escarate C."/>
        </authorList>
    </citation>
    <scope>NUCLEOTIDE SEQUENCE [LARGE SCALE GENOMIC DNA]</scope>
</reference>
<proteinExistence type="predicted"/>
<feature type="compositionally biased region" description="Basic and acidic residues" evidence="1">
    <location>
        <begin position="56"/>
        <end position="68"/>
    </location>
</feature>
<evidence type="ECO:0000256" key="1">
    <source>
        <dbReference type="SAM" id="MobiDB-lite"/>
    </source>
</evidence>
<feature type="region of interest" description="Disordered" evidence="1">
    <location>
        <begin position="1"/>
        <end position="21"/>
    </location>
</feature>
<dbReference type="Proteomes" id="UP000595437">
    <property type="component" value="Chromosome 10"/>
</dbReference>
<gene>
    <name evidence="2" type="ORF">FKW44_014867</name>
</gene>
<evidence type="ECO:0000313" key="3">
    <source>
        <dbReference type="Proteomes" id="UP000595437"/>
    </source>
</evidence>
<feature type="region of interest" description="Disordered" evidence="1">
    <location>
        <begin position="48"/>
        <end position="68"/>
    </location>
</feature>
<protein>
    <submittedName>
        <fullName evidence="2">Uncharacterized protein</fullName>
    </submittedName>
</protein>
<keyword evidence="3" id="KW-1185">Reference proteome</keyword>
<dbReference type="EMBL" id="CP045899">
    <property type="protein sequence ID" value="QQP40722.1"/>
    <property type="molecule type" value="Genomic_DNA"/>
</dbReference>
<dbReference type="AlphaFoldDB" id="A0A7T8JZ86"/>
<organism evidence="2 3">
    <name type="scientific">Caligus rogercresseyi</name>
    <name type="common">Sea louse</name>
    <dbReference type="NCBI Taxonomy" id="217165"/>
    <lineage>
        <taxon>Eukaryota</taxon>
        <taxon>Metazoa</taxon>
        <taxon>Ecdysozoa</taxon>
        <taxon>Arthropoda</taxon>
        <taxon>Crustacea</taxon>
        <taxon>Multicrustacea</taxon>
        <taxon>Hexanauplia</taxon>
        <taxon>Copepoda</taxon>
        <taxon>Siphonostomatoida</taxon>
        <taxon>Caligidae</taxon>
        <taxon>Caligus</taxon>
    </lineage>
</organism>
<accession>A0A7T8JZ86</accession>